<evidence type="ECO:0000313" key="2">
    <source>
        <dbReference type="Proteomes" id="UP000789706"/>
    </source>
</evidence>
<evidence type="ECO:0000313" key="1">
    <source>
        <dbReference type="EMBL" id="CAG8434093.1"/>
    </source>
</evidence>
<protein>
    <submittedName>
        <fullName evidence="1">5294_t:CDS:1</fullName>
    </submittedName>
</protein>
<gene>
    <name evidence="1" type="ORF">DEBURN_LOCUS649</name>
</gene>
<sequence>MSVVYLQIRHDALALPENDAPIMTCEACREKSCRKEADIQSCRYEFCVRRTLMKGKYKSKSHRLICHLYE</sequence>
<keyword evidence="2" id="KW-1185">Reference proteome</keyword>
<proteinExistence type="predicted"/>
<accession>A0A9N8YMK5</accession>
<comment type="caution">
    <text evidence="1">The sequence shown here is derived from an EMBL/GenBank/DDBJ whole genome shotgun (WGS) entry which is preliminary data.</text>
</comment>
<dbReference type="AlphaFoldDB" id="A0A9N8YMK5"/>
<dbReference type="Proteomes" id="UP000789706">
    <property type="component" value="Unassembled WGS sequence"/>
</dbReference>
<name>A0A9N8YMK5_9GLOM</name>
<dbReference type="EMBL" id="CAJVPK010000022">
    <property type="protein sequence ID" value="CAG8434093.1"/>
    <property type="molecule type" value="Genomic_DNA"/>
</dbReference>
<reference evidence="1" key="1">
    <citation type="submission" date="2021-06" db="EMBL/GenBank/DDBJ databases">
        <authorList>
            <person name="Kallberg Y."/>
            <person name="Tangrot J."/>
            <person name="Rosling A."/>
        </authorList>
    </citation>
    <scope>NUCLEOTIDE SEQUENCE</scope>
    <source>
        <strain evidence="1">AZ414A</strain>
    </source>
</reference>
<organism evidence="1 2">
    <name type="scientific">Diversispora eburnea</name>
    <dbReference type="NCBI Taxonomy" id="1213867"/>
    <lineage>
        <taxon>Eukaryota</taxon>
        <taxon>Fungi</taxon>
        <taxon>Fungi incertae sedis</taxon>
        <taxon>Mucoromycota</taxon>
        <taxon>Glomeromycotina</taxon>
        <taxon>Glomeromycetes</taxon>
        <taxon>Diversisporales</taxon>
        <taxon>Diversisporaceae</taxon>
        <taxon>Diversispora</taxon>
    </lineage>
</organism>